<comment type="subcellular location">
    <subcellularLocation>
        <location evidence="1">Cell membrane</location>
        <topology evidence="1">Single-pass type I membrane protein</topology>
    </subcellularLocation>
</comment>
<keyword evidence="9 11" id="KW-0472">Membrane</keyword>
<evidence type="ECO:0000256" key="2">
    <source>
        <dbReference type="ARBA" id="ARBA00009592"/>
    </source>
</evidence>
<keyword evidence="3" id="KW-1003">Cell membrane</keyword>
<dbReference type="PANTHER" id="PTHR48063">
    <property type="entry name" value="LRR RECEPTOR-LIKE KINASE"/>
    <property type="match status" value="1"/>
</dbReference>
<keyword evidence="6" id="KW-0732">Signal</keyword>
<organism evidence="12 13">
    <name type="scientific">Saponaria officinalis</name>
    <name type="common">Common soapwort</name>
    <name type="synonym">Lychnis saponaria</name>
    <dbReference type="NCBI Taxonomy" id="3572"/>
    <lineage>
        <taxon>Eukaryota</taxon>
        <taxon>Viridiplantae</taxon>
        <taxon>Streptophyta</taxon>
        <taxon>Embryophyta</taxon>
        <taxon>Tracheophyta</taxon>
        <taxon>Spermatophyta</taxon>
        <taxon>Magnoliopsida</taxon>
        <taxon>eudicotyledons</taxon>
        <taxon>Gunneridae</taxon>
        <taxon>Pentapetalae</taxon>
        <taxon>Caryophyllales</taxon>
        <taxon>Caryophyllaceae</taxon>
        <taxon>Caryophylleae</taxon>
        <taxon>Saponaria</taxon>
    </lineage>
</organism>
<dbReference type="EMBL" id="JBDFQZ010000010">
    <property type="protein sequence ID" value="KAK9682397.1"/>
    <property type="molecule type" value="Genomic_DNA"/>
</dbReference>
<dbReference type="Proteomes" id="UP001443914">
    <property type="component" value="Unassembled WGS sequence"/>
</dbReference>
<dbReference type="InterPro" id="IPR001611">
    <property type="entry name" value="Leu-rich_rpt"/>
</dbReference>
<keyword evidence="10" id="KW-0325">Glycoprotein</keyword>
<dbReference type="InterPro" id="IPR003591">
    <property type="entry name" value="Leu-rich_rpt_typical-subtyp"/>
</dbReference>
<proteinExistence type="inferred from homology"/>
<keyword evidence="5 11" id="KW-0812">Transmembrane</keyword>
<dbReference type="InterPro" id="IPR032675">
    <property type="entry name" value="LRR_dom_sf"/>
</dbReference>
<evidence type="ECO:0000313" key="12">
    <source>
        <dbReference type="EMBL" id="KAK9682397.1"/>
    </source>
</evidence>
<comment type="caution">
    <text evidence="12">The sequence shown here is derived from an EMBL/GenBank/DDBJ whole genome shotgun (WGS) entry which is preliminary data.</text>
</comment>
<evidence type="ECO:0000256" key="8">
    <source>
        <dbReference type="ARBA" id="ARBA00022989"/>
    </source>
</evidence>
<feature type="transmembrane region" description="Helical" evidence="11">
    <location>
        <begin position="514"/>
        <end position="537"/>
    </location>
</feature>
<evidence type="ECO:0000256" key="3">
    <source>
        <dbReference type="ARBA" id="ARBA00022475"/>
    </source>
</evidence>
<name>A0AAW1HZ48_SAPOF</name>
<evidence type="ECO:0000256" key="11">
    <source>
        <dbReference type="SAM" id="Phobius"/>
    </source>
</evidence>
<evidence type="ECO:0000256" key="1">
    <source>
        <dbReference type="ARBA" id="ARBA00004251"/>
    </source>
</evidence>
<dbReference type="FunFam" id="3.80.10.10:FF:000041">
    <property type="entry name" value="LRR receptor-like serine/threonine-protein kinase ERECTA"/>
    <property type="match status" value="1"/>
</dbReference>
<evidence type="ECO:0000256" key="4">
    <source>
        <dbReference type="ARBA" id="ARBA00022614"/>
    </source>
</evidence>
<gene>
    <name evidence="12" type="ORF">RND81_10G071000</name>
</gene>
<dbReference type="FunFam" id="3.80.10.10:FF:000095">
    <property type="entry name" value="LRR receptor-like serine/threonine-protein kinase GSO1"/>
    <property type="match status" value="1"/>
</dbReference>
<evidence type="ECO:0000256" key="6">
    <source>
        <dbReference type="ARBA" id="ARBA00022729"/>
    </source>
</evidence>
<dbReference type="InterPro" id="IPR046956">
    <property type="entry name" value="RLP23-like"/>
</dbReference>
<dbReference type="Pfam" id="PF00560">
    <property type="entry name" value="LRR_1"/>
    <property type="match status" value="4"/>
</dbReference>
<comment type="similarity">
    <text evidence="2">Belongs to the RLP family.</text>
</comment>
<dbReference type="SUPFAM" id="SSF52058">
    <property type="entry name" value="L domain-like"/>
    <property type="match status" value="2"/>
</dbReference>
<sequence length="562" mass="62108">MIGLFPSFLQNLSSLQSLSLGYNGLNGSVPLWLGNLSRLEYLDLTSNSLVKVDGGMWGIIGNPCIFKHLDLSVNTINQGNFLDHFVNSSRCDAYDFEYIDLQFNGKLQADLPSLLGHLTKLKYLDLSGDEFHGGLPMSFSGLSSLQHLNLSKNRLSGFIPDVFGDSTKEIEYLDISSNSLHGELPKWLWNMTNIQKLQLSGNQLTGNCQTSLSKLNNNMFSGKIPHWLCHLQVTVIDLSDNLLSGAIFEGENTSSLLTAANFMYVLNLSDNMLSGEIQIKDVAPDAYFQILSLRGNDFTGIISSQLCNYPQLVILELAHNHLTGHIPPCLGSVRLDSYYASNTFEDVDIHEINKRVSQKFNGGVGIHSTIDFLSNRLVGTIPEELTNISKLMQLNLSNNHFTGSIPGYIGKLQMLESLDLSNNNLSGTIPQSLSTIPWLSKLNVSNNHLHGPIPTGSQLQTLDDPSICTGNSGLCGFPLLDQCTKLILPHKPTNMDPVTGGEDNEDSEDKYEILWFYLVIMSGVSVGFWGVVGTLFFKKKWRHAYFRFVEDTADKILCAGQG</sequence>
<protein>
    <submittedName>
        <fullName evidence="12">Uncharacterized protein</fullName>
    </submittedName>
</protein>
<dbReference type="PANTHER" id="PTHR48063:SF112">
    <property type="entry name" value="RECEPTOR LIKE PROTEIN 30-LIKE"/>
    <property type="match status" value="1"/>
</dbReference>
<reference evidence="12" key="1">
    <citation type="submission" date="2024-03" db="EMBL/GenBank/DDBJ databases">
        <title>WGS assembly of Saponaria officinalis var. Norfolk2.</title>
        <authorList>
            <person name="Jenkins J."/>
            <person name="Shu S."/>
            <person name="Grimwood J."/>
            <person name="Barry K."/>
            <person name="Goodstein D."/>
            <person name="Schmutz J."/>
            <person name="Leebens-Mack J."/>
            <person name="Osbourn A."/>
        </authorList>
    </citation>
    <scope>NUCLEOTIDE SEQUENCE [LARGE SCALE GENOMIC DNA]</scope>
    <source>
        <strain evidence="12">JIC</strain>
    </source>
</reference>
<keyword evidence="13" id="KW-1185">Reference proteome</keyword>
<evidence type="ECO:0000256" key="7">
    <source>
        <dbReference type="ARBA" id="ARBA00022737"/>
    </source>
</evidence>
<evidence type="ECO:0000313" key="13">
    <source>
        <dbReference type="Proteomes" id="UP001443914"/>
    </source>
</evidence>
<keyword evidence="4" id="KW-0433">Leucine-rich repeat</keyword>
<evidence type="ECO:0000256" key="9">
    <source>
        <dbReference type="ARBA" id="ARBA00023136"/>
    </source>
</evidence>
<dbReference type="Pfam" id="PF13855">
    <property type="entry name" value="LRR_8"/>
    <property type="match status" value="2"/>
</dbReference>
<accession>A0AAW1HZ48</accession>
<dbReference type="SMART" id="SM00369">
    <property type="entry name" value="LRR_TYP"/>
    <property type="match status" value="5"/>
</dbReference>
<dbReference type="PRINTS" id="PR00019">
    <property type="entry name" value="LEURICHRPT"/>
</dbReference>
<evidence type="ECO:0000256" key="5">
    <source>
        <dbReference type="ARBA" id="ARBA00022692"/>
    </source>
</evidence>
<evidence type="ECO:0000256" key="10">
    <source>
        <dbReference type="ARBA" id="ARBA00023180"/>
    </source>
</evidence>
<dbReference type="Gene3D" id="3.80.10.10">
    <property type="entry name" value="Ribonuclease Inhibitor"/>
    <property type="match status" value="2"/>
</dbReference>
<keyword evidence="7" id="KW-0677">Repeat</keyword>
<dbReference type="GO" id="GO:0005886">
    <property type="term" value="C:plasma membrane"/>
    <property type="evidence" value="ECO:0007669"/>
    <property type="project" value="UniProtKB-SubCell"/>
</dbReference>
<keyword evidence="8 11" id="KW-1133">Transmembrane helix</keyword>
<dbReference type="AlphaFoldDB" id="A0AAW1HZ48"/>